<keyword evidence="1" id="KW-0119">Carbohydrate metabolism</keyword>
<dbReference type="Gene3D" id="3.30.420.40">
    <property type="match status" value="2"/>
</dbReference>
<feature type="region of interest" description="Disordered" evidence="2">
    <location>
        <begin position="387"/>
        <end position="416"/>
    </location>
</feature>
<comment type="catalytic activity">
    <reaction evidence="1">
        <text>1,6-anhydro-N-acetyl-beta-muramate + ATP + H2O = N-acetyl-D-muramate 6-phosphate + ADP + H(+)</text>
        <dbReference type="Rhea" id="RHEA:24952"/>
        <dbReference type="ChEBI" id="CHEBI:15377"/>
        <dbReference type="ChEBI" id="CHEBI:15378"/>
        <dbReference type="ChEBI" id="CHEBI:30616"/>
        <dbReference type="ChEBI" id="CHEBI:58690"/>
        <dbReference type="ChEBI" id="CHEBI:58722"/>
        <dbReference type="ChEBI" id="CHEBI:456216"/>
        <dbReference type="EC" id="2.7.1.170"/>
    </reaction>
</comment>
<dbReference type="InterPro" id="IPR005338">
    <property type="entry name" value="Anhydro_N_Ac-Mur_kinase"/>
</dbReference>
<keyword evidence="4" id="KW-1185">Reference proteome</keyword>
<organism evidence="3 4">
    <name type="scientific">Promicromonospora kroppenstedtii</name>
    <dbReference type="NCBI Taxonomy" id="440482"/>
    <lineage>
        <taxon>Bacteria</taxon>
        <taxon>Bacillati</taxon>
        <taxon>Actinomycetota</taxon>
        <taxon>Actinomycetes</taxon>
        <taxon>Micrococcales</taxon>
        <taxon>Promicromonosporaceae</taxon>
        <taxon>Promicromonospora</taxon>
    </lineage>
</organism>
<dbReference type="SUPFAM" id="SSF53067">
    <property type="entry name" value="Actin-like ATPase domain"/>
    <property type="match status" value="1"/>
</dbReference>
<protein>
    <recommendedName>
        <fullName evidence="1">Anhydro-N-acetylmuramic acid kinase</fullName>
        <ecNumber evidence="1">2.7.1.170</ecNumber>
    </recommendedName>
    <alternativeName>
        <fullName evidence="1">AnhMurNAc kinase</fullName>
    </alternativeName>
</protein>
<accession>A0ABW7XI71</accession>
<dbReference type="InterPro" id="IPR043129">
    <property type="entry name" value="ATPase_NBD"/>
</dbReference>
<keyword evidence="1" id="KW-0067">ATP-binding</keyword>
<comment type="pathway">
    <text evidence="1">Amino-sugar metabolism; 1,6-anhydro-N-acetylmuramate degradation.</text>
</comment>
<dbReference type="EC" id="2.7.1.170" evidence="1"/>
<reference evidence="3 4" key="1">
    <citation type="submission" date="2024-10" db="EMBL/GenBank/DDBJ databases">
        <title>The Natural Products Discovery Center: Release of the First 8490 Sequenced Strains for Exploring Actinobacteria Biosynthetic Diversity.</title>
        <authorList>
            <person name="Kalkreuter E."/>
            <person name="Kautsar S.A."/>
            <person name="Yang D."/>
            <person name="Bader C.D."/>
            <person name="Teijaro C.N."/>
            <person name="Fluegel L."/>
            <person name="Davis C.M."/>
            <person name="Simpson J.R."/>
            <person name="Lauterbach L."/>
            <person name="Steele A.D."/>
            <person name="Gui C."/>
            <person name="Meng S."/>
            <person name="Li G."/>
            <person name="Viehrig K."/>
            <person name="Ye F."/>
            <person name="Su P."/>
            <person name="Kiefer A.F."/>
            <person name="Nichols A."/>
            <person name="Cepeda A.J."/>
            <person name="Yan W."/>
            <person name="Fan B."/>
            <person name="Jiang Y."/>
            <person name="Adhikari A."/>
            <person name="Zheng C.-J."/>
            <person name="Schuster L."/>
            <person name="Cowan T.M."/>
            <person name="Smanski M.J."/>
            <person name="Chevrette M.G."/>
            <person name="De Carvalho L.P.S."/>
            <person name="Shen B."/>
        </authorList>
    </citation>
    <scope>NUCLEOTIDE SEQUENCE [LARGE SCALE GENOMIC DNA]</scope>
    <source>
        <strain evidence="3 4">NPDC019481</strain>
    </source>
</reference>
<evidence type="ECO:0000256" key="1">
    <source>
        <dbReference type="HAMAP-Rule" id="MF_01270"/>
    </source>
</evidence>
<keyword evidence="1 3" id="KW-0418">Kinase</keyword>
<comment type="pathway">
    <text evidence="1">Cell wall biogenesis; peptidoglycan recycling.</text>
</comment>
<comment type="similarity">
    <text evidence="1">Belongs to the anhydro-N-acetylmuramic acid kinase family.</text>
</comment>
<feature type="binding site" evidence="1">
    <location>
        <begin position="27"/>
        <end position="34"/>
    </location>
    <ligand>
        <name>ATP</name>
        <dbReference type="ChEBI" id="CHEBI:30616"/>
    </ligand>
</feature>
<evidence type="ECO:0000313" key="4">
    <source>
        <dbReference type="Proteomes" id="UP001611580"/>
    </source>
</evidence>
<dbReference type="CDD" id="cd24050">
    <property type="entry name" value="ASKHA_NBD_ANMK"/>
    <property type="match status" value="1"/>
</dbReference>
<sequence>MADPIPGTTLPPAKTRFPLRVVGLMSGTSHDGVDAAACDLRLSGDTLVLTPLGHLSVPFSTALRCELVAALPPSTTSAEALCRLDTGIGQAFADVAARAVDELCAGHADLVVSHGQTLFHWVSEDDAGAAGRVRGTLQIGEPAWIAEATGLPVVSGLRTRDVAAGGQGAPLVGLFDTLWLAGRPGTAVALNLGGIANVTLLPTTDGAPVTFDTGPACALLDAATRYVTNDHLAFDADGALAARGLVVPDLLARLLDEPYYRRPAPKTTGKELFHLSYLLDRVGPTPPTAEDLLATLVALTARTVADAVRDTATEVVASGGGTRNPALMTALRAELPGVVVRTSDELGVPSQAKEALAFAVLGWHTWYGLPGVLPRATGARHPRVLGSVTPGADGRYPPGRSAGVARPGRLEVSPPV</sequence>
<dbReference type="Proteomes" id="UP001611580">
    <property type="component" value="Unassembled WGS sequence"/>
</dbReference>
<dbReference type="GO" id="GO:0016301">
    <property type="term" value="F:kinase activity"/>
    <property type="evidence" value="ECO:0007669"/>
    <property type="project" value="UniProtKB-KW"/>
</dbReference>
<keyword evidence="1" id="KW-0547">Nucleotide-binding</keyword>
<dbReference type="RefSeq" id="WP_397403743.1">
    <property type="nucleotide sequence ID" value="NZ_JBIRYI010000005.1"/>
</dbReference>
<dbReference type="EMBL" id="JBIRYI010000005">
    <property type="protein sequence ID" value="MFI2487212.1"/>
    <property type="molecule type" value="Genomic_DNA"/>
</dbReference>
<keyword evidence="1 3" id="KW-0808">Transferase</keyword>
<proteinExistence type="inferred from homology"/>
<dbReference type="PANTHER" id="PTHR30605">
    <property type="entry name" value="ANHYDRO-N-ACETYLMURAMIC ACID KINASE"/>
    <property type="match status" value="1"/>
</dbReference>
<gene>
    <name evidence="1" type="primary">anmK</name>
    <name evidence="3" type="ORF">ACH47X_09895</name>
</gene>
<dbReference type="Pfam" id="PF03702">
    <property type="entry name" value="AnmK"/>
    <property type="match status" value="1"/>
</dbReference>
<dbReference type="HAMAP" id="MF_01270">
    <property type="entry name" value="AnhMurNAc_kinase"/>
    <property type="match status" value="1"/>
</dbReference>
<comment type="function">
    <text evidence="1">Catalyzes the specific phosphorylation of 1,6-anhydro-N-acetylmuramic acid (anhMurNAc) with the simultaneous cleavage of the 1,6-anhydro ring, generating MurNAc-6-P. Is required for the utilization of anhMurNAc either imported from the medium or derived from its own cell wall murein, and thus plays a role in cell wall recycling.</text>
</comment>
<dbReference type="PANTHER" id="PTHR30605:SF0">
    <property type="entry name" value="ANHYDRO-N-ACETYLMURAMIC ACID KINASE"/>
    <property type="match status" value="1"/>
</dbReference>
<dbReference type="NCBIfam" id="NF007146">
    <property type="entry name" value="PRK09585.2-6"/>
    <property type="match status" value="1"/>
</dbReference>
<comment type="caution">
    <text evidence="3">The sequence shown here is derived from an EMBL/GenBank/DDBJ whole genome shotgun (WGS) entry which is preliminary data.</text>
</comment>
<name>A0ABW7XI71_9MICO</name>
<evidence type="ECO:0000256" key="2">
    <source>
        <dbReference type="SAM" id="MobiDB-lite"/>
    </source>
</evidence>
<evidence type="ECO:0000313" key="3">
    <source>
        <dbReference type="EMBL" id="MFI2487212.1"/>
    </source>
</evidence>